<reference evidence="4" key="1">
    <citation type="journal article" date="2010" name="Genome Biol.">
        <title>Genome sequence of the necrotrophic plant pathogen Pythium ultimum reveals original pathogenicity mechanisms and effector repertoire.</title>
        <authorList>
            <person name="Levesque C.A."/>
            <person name="Brouwer H."/>
            <person name="Cano L."/>
            <person name="Hamilton J.P."/>
            <person name="Holt C."/>
            <person name="Huitema E."/>
            <person name="Raffaele S."/>
            <person name="Robideau G.P."/>
            <person name="Thines M."/>
            <person name="Win J."/>
            <person name="Zerillo M.M."/>
            <person name="Beakes G.W."/>
            <person name="Boore J.L."/>
            <person name="Busam D."/>
            <person name="Dumas B."/>
            <person name="Ferriera S."/>
            <person name="Fuerstenberg S.I."/>
            <person name="Gachon C.M."/>
            <person name="Gaulin E."/>
            <person name="Govers F."/>
            <person name="Grenville-Briggs L."/>
            <person name="Horner N."/>
            <person name="Hostetler J."/>
            <person name="Jiang R.H."/>
            <person name="Johnson J."/>
            <person name="Krajaejun T."/>
            <person name="Lin H."/>
            <person name="Meijer H.J."/>
            <person name="Moore B."/>
            <person name="Morris P."/>
            <person name="Phuntmart V."/>
            <person name="Puiu D."/>
            <person name="Shetty J."/>
            <person name="Stajich J.E."/>
            <person name="Tripathy S."/>
            <person name="Wawra S."/>
            <person name="van West P."/>
            <person name="Whitty B.R."/>
            <person name="Coutinho P.M."/>
            <person name="Henrissat B."/>
            <person name="Martin F."/>
            <person name="Thomas P.D."/>
            <person name="Tyler B.M."/>
            <person name="De Vries R.P."/>
            <person name="Kamoun S."/>
            <person name="Yandell M."/>
            <person name="Tisserat N."/>
            <person name="Buell C.R."/>
        </authorList>
    </citation>
    <scope>NUCLEOTIDE SEQUENCE</scope>
    <source>
        <strain evidence="4">DAOM:BR144</strain>
    </source>
</reference>
<evidence type="ECO:0000313" key="4">
    <source>
        <dbReference type="Proteomes" id="UP000019132"/>
    </source>
</evidence>
<feature type="domain" description="WRKY19-like zinc finger" evidence="2">
    <location>
        <begin position="94"/>
        <end position="117"/>
    </location>
</feature>
<dbReference type="Proteomes" id="UP000019132">
    <property type="component" value="Unassembled WGS sequence"/>
</dbReference>
<evidence type="ECO:0000313" key="3">
    <source>
        <dbReference type="EnsemblProtists" id="PYU1_T009958"/>
    </source>
</evidence>
<dbReference type="EnsemblProtists" id="PYU1_T009958">
    <property type="protein sequence ID" value="PYU1_T009958"/>
    <property type="gene ID" value="PYU1_G009940"/>
</dbReference>
<dbReference type="PANTHER" id="PTHR31827">
    <property type="entry name" value="EMB|CAB89363.1"/>
    <property type="match status" value="1"/>
</dbReference>
<dbReference type="Pfam" id="PF24906">
    <property type="entry name" value="Zf_WRKY19"/>
    <property type="match status" value="3"/>
</dbReference>
<accession>K3WYA9</accession>
<evidence type="ECO:0000259" key="2">
    <source>
        <dbReference type="Pfam" id="PF24906"/>
    </source>
</evidence>
<sequence>MQVAHAFVVAATQAPQRQQQPQNASPMLHNHPVESKKKKLLRPRTIKRCTAPACESFARSRGFCKAHGGGKRCKQPDCMLSDQGGGFCIRHGGGKRCEVEGCLKSAQSRRFCKAHGGGDAIRQVKEADAAARMEEARGTRKRAVPIHLMVQGQA</sequence>
<evidence type="ECO:0000256" key="1">
    <source>
        <dbReference type="SAM" id="MobiDB-lite"/>
    </source>
</evidence>
<dbReference type="STRING" id="431595.K3WYA9"/>
<dbReference type="InParanoid" id="K3WYA9"/>
<keyword evidence="4" id="KW-1185">Reference proteome</keyword>
<dbReference type="EMBL" id="GL376624">
    <property type="status" value="NOT_ANNOTATED_CDS"/>
    <property type="molecule type" value="Genomic_DNA"/>
</dbReference>
<protein>
    <recommendedName>
        <fullName evidence="2">WRKY19-like zinc finger domain-containing protein</fullName>
    </recommendedName>
</protein>
<dbReference type="InterPro" id="IPR056866">
    <property type="entry name" value="Znf_WRKY19"/>
</dbReference>
<reference evidence="3" key="3">
    <citation type="submission" date="2015-02" db="UniProtKB">
        <authorList>
            <consortium name="EnsemblProtists"/>
        </authorList>
    </citation>
    <scope>IDENTIFICATION</scope>
    <source>
        <strain evidence="3">DAOM BR144</strain>
    </source>
</reference>
<feature type="compositionally biased region" description="Low complexity" evidence="1">
    <location>
        <begin position="12"/>
        <end position="26"/>
    </location>
</feature>
<feature type="domain" description="WRKY19-like zinc finger" evidence="2">
    <location>
        <begin position="70"/>
        <end position="93"/>
    </location>
</feature>
<feature type="domain" description="WRKY19-like zinc finger" evidence="2">
    <location>
        <begin position="47"/>
        <end position="69"/>
    </location>
</feature>
<dbReference type="PANTHER" id="PTHR31827:SF1">
    <property type="entry name" value="EMB|CAB89363.1"/>
    <property type="match status" value="1"/>
</dbReference>
<reference evidence="4" key="2">
    <citation type="submission" date="2010-04" db="EMBL/GenBank/DDBJ databases">
        <authorList>
            <person name="Buell R."/>
            <person name="Hamilton J."/>
            <person name="Hostetler J."/>
        </authorList>
    </citation>
    <scope>NUCLEOTIDE SEQUENCE [LARGE SCALE GENOMIC DNA]</scope>
    <source>
        <strain evidence="4">DAOM:BR144</strain>
    </source>
</reference>
<dbReference type="HOGENOM" id="CLU_1707814_0_0_1"/>
<dbReference type="VEuPathDB" id="FungiDB:PYU1_G009940"/>
<dbReference type="AlphaFoldDB" id="K3WYA9"/>
<organism evidence="3 4">
    <name type="scientific">Globisporangium ultimum (strain ATCC 200006 / CBS 805.95 / DAOM BR144)</name>
    <name type="common">Pythium ultimum</name>
    <dbReference type="NCBI Taxonomy" id="431595"/>
    <lineage>
        <taxon>Eukaryota</taxon>
        <taxon>Sar</taxon>
        <taxon>Stramenopiles</taxon>
        <taxon>Oomycota</taxon>
        <taxon>Peronosporomycetes</taxon>
        <taxon>Pythiales</taxon>
        <taxon>Pythiaceae</taxon>
        <taxon>Globisporangium</taxon>
    </lineage>
</organism>
<dbReference type="OMA" id="RTIKRCT"/>
<feature type="region of interest" description="Disordered" evidence="1">
    <location>
        <begin position="12"/>
        <end position="41"/>
    </location>
</feature>
<proteinExistence type="predicted"/>
<name>K3WYA9_GLOUD</name>